<name>A0A0U4WNB4_9BACL</name>
<dbReference type="PANTHER" id="PTHR43031:SF17">
    <property type="entry name" value="SULFURTRANSFERASE YTWF-RELATED"/>
    <property type="match status" value="1"/>
</dbReference>
<dbReference type="SUPFAM" id="SSF52821">
    <property type="entry name" value="Rhodanese/Cell cycle control phosphatase"/>
    <property type="match status" value="1"/>
</dbReference>
<dbReference type="CDD" id="cd00158">
    <property type="entry name" value="RHOD"/>
    <property type="match status" value="1"/>
</dbReference>
<dbReference type="PANTHER" id="PTHR43031">
    <property type="entry name" value="FAD-DEPENDENT OXIDOREDUCTASE"/>
    <property type="match status" value="1"/>
</dbReference>
<gene>
    <name evidence="1" type="primary">glpE_2</name>
    <name evidence="1" type="ORF">CB4_03992</name>
</gene>
<dbReference type="Proteomes" id="UP000217696">
    <property type="component" value="Chromosome"/>
</dbReference>
<organism evidence="1 2">
    <name type="scientific">Aneurinibacillus soli</name>
    <dbReference type="NCBI Taxonomy" id="1500254"/>
    <lineage>
        <taxon>Bacteria</taxon>
        <taxon>Bacillati</taxon>
        <taxon>Bacillota</taxon>
        <taxon>Bacilli</taxon>
        <taxon>Bacillales</taxon>
        <taxon>Paenibacillaceae</taxon>
        <taxon>Aneurinibacillus group</taxon>
        <taxon>Aneurinibacillus</taxon>
    </lineage>
</organism>
<dbReference type="EMBL" id="AP017312">
    <property type="protein sequence ID" value="BAU29755.1"/>
    <property type="molecule type" value="Genomic_DNA"/>
</dbReference>
<dbReference type="PROSITE" id="PS50206">
    <property type="entry name" value="RHODANESE_3"/>
    <property type="match status" value="1"/>
</dbReference>
<proteinExistence type="predicted"/>
<reference evidence="1 2" key="1">
    <citation type="submission" date="2015-12" db="EMBL/GenBank/DDBJ databases">
        <title>Genome sequence of Aneurinibacillus soli.</title>
        <authorList>
            <person name="Lee J.S."/>
            <person name="Lee K.C."/>
            <person name="Kim K.K."/>
            <person name="Lee B.W."/>
        </authorList>
    </citation>
    <scope>NUCLEOTIDE SEQUENCE [LARGE SCALE GENOMIC DNA]</scope>
    <source>
        <strain evidence="1 2">CB4</strain>
    </source>
</reference>
<accession>A0A0U4WNB4</accession>
<keyword evidence="2" id="KW-1185">Reference proteome</keyword>
<evidence type="ECO:0000313" key="2">
    <source>
        <dbReference type="Proteomes" id="UP000217696"/>
    </source>
</evidence>
<dbReference type="InterPro" id="IPR036873">
    <property type="entry name" value="Rhodanese-like_dom_sf"/>
</dbReference>
<dbReference type="OrthoDB" id="9800872at2"/>
<keyword evidence="1" id="KW-0808">Transferase</keyword>
<dbReference type="GO" id="GO:0004792">
    <property type="term" value="F:thiosulfate-cyanide sulfurtransferase activity"/>
    <property type="evidence" value="ECO:0007669"/>
    <property type="project" value="UniProtKB-EC"/>
</dbReference>
<dbReference type="SMART" id="SM00450">
    <property type="entry name" value="RHOD"/>
    <property type="match status" value="1"/>
</dbReference>
<dbReference type="InterPro" id="IPR001763">
    <property type="entry name" value="Rhodanese-like_dom"/>
</dbReference>
<dbReference type="Gene3D" id="3.40.250.10">
    <property type="entry name" value="Rhodanese-like domain"/>
    <property type="match status" value="1"/>
</dbReference>
<dbReference type="KEGG" id="asoc:CB4_03992"/>
<evidence type="ECO:0000313" key="1">
    <source>
        <dbReference type="EMBL" id="BAU29755.1"/>
    </source>
</evidence>
<dbReference type="InterPro" id="IPR050229">
    <property type="entry name" value="GlpE_sulfurtransferase"/>
</dbReference>
<dbReference type="RefSeq" id="WP_096467407.1">
    <property type="nucleotide sequence ID" value="NZ_AP017312.1"/>
</dbReference>
<dbReference type="AlphaFoldDB" id="A0A0U4WNB4"/>
<dbReference type="EC" id="2.8.1.1" evidence="1"/>
<protein>
    <submittedName>
        <fullName evidence="1">Thiosulfate sulfurtransferase GlpE</fullName>
        <ecNumber evidence="1">2.8.1.1</ecNumber>
    </submittedName>
</protein>
<sequence length="104" mass="11976">MTVNAISAHEFADLYKQGALDESYIMDVREPYEWEVGHLKKANHMPMNTVPERLVELDRDQTIFVMCAHGVRSWHVTQFLLNHGFEKIVNVEGGMAEVAPYIEE</sequence>
<dbReference type="Pfam" id="PF00581">
    <property type="entry name" value="Rhodanese"/>
    <property type="match status" value="1"/>
</dbReference>